<dbReference type="PANTHER" id="PTHR14611:SF2">
    <property type="entry name" value="TECTONIC"/>
    <property type="match status" value="1"/>
</dbReference>
<dbReference type="EMBL" id="UYRU01055905">
    <property type="protein sequence ID" value="VDN13230.1"/>
    <property type="molecule type" value="Genomic_DNA"/>
</dbReference>
<organism evidence="1 2">
    <name type="scientific">Dibothriocephalus latus</name>
    <name type="common">Fish tapeworm</name>
    <name type="synonym">Diphyllobothrium latum</name>
    <dbReference type="NCBI Taxonomy" id="60516"/>
    <lineage>
        <taxon>Eukaryota</taxon>
        <taxon>Metazoa</taxon>
        <taxon>Spiralia</taxon>
        <taxon>Lophotrochozoa</taxon>
        <taxon>Platyhelminthes</taxon>
        <taxon>Cestoda</taxon>
        <taxon>Eucestoda</taxon>
        <taxon>Diphyllobothriidea</taxon>
        <taxon>Diphyllobothriidae</taxon>
        <taxon>Dibothriocephalus</taxon>
    </lineage>
</organism>
<dbReference type="Proteomes" id="UP000281553">
    <property type="component" value="Unassembled WGS sequence"/>
</dbReference>
<gene>
    <name evidence="1" type="ORF">DILT_LOCUS9061</name>
</gene>
<keyword evidence="2" id="KW-1185">Reference proteome</keyword>
<dbReference type="OrthoDB" id="6279291at2759"/>
<name>A0A3P7LIL7_DIBLA</name>
<accession>A0A3P7LIL7</accession>
<reference evidence="1 2" key="1">
    <citation type="submission" date="2018-11" db="EMBL/GenBank/DDBJ databases">
        <authorList>
            <consortium name="Pathogen Informatics"/>
        </authorList>
    </citation>
    <scope>NUCLEOTIDE SEQUENCE [LARGE SCALE GENOMIC DNA]</scope>
</reference>
<protein>
    <submittedName>
        <fullName evidence="1">Uncharacterized protein</fullName>
    </submittedName>
</protein>
<dbReference type="AlphaFoldDB" id="A0A3P7LIL7"/>
<evidence type="ECO:0000313" key="1">
    <source>
        <dbReference type="EMBL" id="VDN13230.1"/>
    </source>
</evidence>
<proteinExistence type="predicted"/>
<dbReference type="InterPro" id="IPR040354">
    <property type="entry name" value="TCTN1-3"/>
</dbReference>
<sequence>MFFPQVDLEIIYQRTGGISGVKITAVIQSVLDTFYQKFSVRFTQVSGNTSEAALGIPRSGNPGYNIGAPVLAGSTNYTKMGFQELDLPAVETIVPTPDGVSLASKYGVWSIPVGGVCDILTSGGPSATRFQPIRFGLDVYTGCRFKVSQAFFDDFLGGGVSRSEQCSLLQQYVITFLTTAVGSSGKSPLPDRVAIWPASQTNVSSGWGLRLAAELHLERLRHPL</sequence>
<dbReference type="PANTHER" id="PTHR14611">
    <property type="entry name" value="TECTONIC FAMILY MEMBER"/>
    <property type="match status" value="1"/>
</dbReference>
<evidence type="ECO:0000313" key="2">
    <source>
        <dbReference type="Proteomes" id="UP000281553"/>
    </source>
</evidence>